<reference evidence="1 2" key="1">
    <citation type="submission" date="2016-10" db="EMBL/GenBank/DDBJ databases">
        <title>Paenibacillus species isolates.</title>
        <authorList>
            <person name="Beno S.M."/>
        </authorList>
    </citation>
    <scope>NUCLEOTIDE SEQUENCE [LARGE SCALE GENOMIC DNA]</scope>
    <source>
        <strain evidence="1 2">FSL H7-0744</strain>
    </source>
</reference>
<dbReference type="RefSeq" id="WP_076110593.1">
    <property type="nucleotide sequence ID" value="NZ_MPTB01000012.1"/>
</dbReference>
<dbReference type="Proteomes" id="UP000187412">
    <property type="component" value="Unassembled WGS sequence"/>
</dbReference>
<gene>
    <name evidence="1" type="ORF">BSK56_11185</name>
</gene>
<protein>
    <submittedName>
        <fullName evidence="1">Uncharacterized protein</fullName>
    </submittedName>
</protein>
<dbReference type="EMBL" id="MPTB01000012">
    <property type="protein sequence ID" value="OMD48339.1"/>
    <property type="molecule type" value="Genomic_DNA"/>
</dbReference>
<accession>A0ABX3HCW9</accession>
<name>A0ABX3HCW9_PAEBO</name>
<proteinExistence type="predicted"/>
<evidence type="ECO:0000313" key="2">
    <source>
        <dbReference type="Proteomes" id="UP000187412"/>
    </source>
</evidence>
<evidence type="ECO:0000313" key="1">
    <source>
        <dbReference type="EMBL" id="OMD48339.1"/>
    </source>
</evidence>
<organism evidence="1 2">
    <name type="scientific">Paenibacillus borealis</name>
    <dbReference type="NCBI Taxonomy" id="160799"/>
    <lineage>
        <taxon>Bacteria</taxon>
        <taxon>Bacillati</taxon>
        <taxon>Bacillota</taxon>
        <taxon>Bacilli</taxon>
        <taxon>Bacillales</taxon>
        <taxon>Paenibacillaceae</taxon>
        <taxon>Paenibacillus</taxon>
    </lineage>
</organism>
<keyword evidence="2" id="KW-1185">Reference proteome</keyword>
<comment type="caution">
    <text evidence="1">The sequence shown here is derived from an EMBL/GenBank/DDBJ whole genome shotgun (WGS) entry which is preliminary data.</text>
</comment>
<sequence length="169" mass="19493">MFINNDESINVKFLYRKPVVIGVLDDSDNDFNDMSWMVDNSWELLKVKFSESSFQELVVGLVEIFIGGQPNYSTLGEMFGNDTKVEGDVEKVVYKISNIERNLNDIIRVEMYLDPINRNIKDLFLYVQEGLDKLKLKEILSGKYEGVFIELNSEFIITGKDYRIIIGGK</sequence>